<dbReference type="AlphaFoldDB" id="A0A8H8U6X3"/>
<comment type="caution">
    <text evidence="7">The sequence shown here is derived from an EMBL/GenBank/DDBJ whole genome shotgun (WGS) entry which is preliminary data.</text>
</comment>
<dbReference type="InterPro" id="IPR029055">
    <property type="entry name" value="Ntn_hydrolases_N"/>
</dbReference>
<evidence type="ECO:0000256" key="3">
    <source>
        <dbReference type="ARBA" id="ARBA00023242"/>
    </source>
</evidence>
<dbReference type="GO" id="GO:0019773">
    <property type="term" value="C:proteasome core complex, alpha-subunit complex"/>
    <property type="evidence" value="ECO:0007669"/>
    <property type="project" value="UniProtKB-UniRule"/>
</dbReference>
<keyword evidence="3 5" id="KW-0539">Nucleus</keyword>
<evidence type="ECO:0000256" key="6">
    <source>
        <dbReference type="SAM" id="MobiDB-lite"/>
    </source>
</evidence>
<feature type="region of interest" description="Disordered" evidence="6">
    <location>
        <begin position="255"/>
        <end position="283"/>
    </location>
</feature>
<evidence type="ECO:0000256" key="1">
    <source>
        <dbReference type="ARBA" id="ARBA00022490"/>
    </source>
</evidence>
<comment type="similarity">
    <text evidence="5">Belongs to the peptidase T1B family.</text>
</comment>
<keyword evidence="2 4" id="KW-0647">Proteasome</keyword>
<accession>A0A8H8U6X3</accession>
<gene>
    <name evidence="7" type="primary">PRE6</name>
    <name evidence="7" type="ORF">LSUB1_G005961</name>
</gene>
<dbReference type="SUPFAM" id="SSF56235">
    <property type="entry name" value="N-terminal nucleophile aminohydrolases (Ntn hydrolases)"/>
    <property type="match status" value="1"/>
</dbReference>
<evidence type="ECO:0000256" key="2">
    <source>
        <dbReference type="ARBA" id="ARBA00022942"/>
    </source>
</evidence>
<dbReference type="Pfam" id="PF00227">
    <property type="entry name" value="Proteasome"/>
    <property type="match status" value="1"/>
</dbReference>
<name>A0A8H8U6X3_9HELO</name>
<dbReference type="FunFam" id="3.60.20.10:FF:000004">
    <property type="entry name" value="Proteasome subunit alpha type-4"/>
    <property type="match status" value="1"/>
</dbReference>
<evidence type="ECO:0000256" key="5">
    <source>
        <dbReference type="RuleBase" id="RU004203"/>
    </source>
</evidence>
<organism evidence="7 8">
    <name type="scientific">Lachnellula subtilissima</name>
    <dbReference type="NCBI Taxonomy" id="602034"/>
    <lineage>
        <taxon>Eukaryota</taxon>
        <taxon>Fungi</taxon>
        <taxon>Dikarya</taxon>
        <taxon>Ascomycota</taxon>
        <taxon>Pezizomycotina</taxon>
        <taxon>Leotiomycetes</taxon>
        <taxon>Helotiales</taxon>
        <taxon>Lachnaceae</taxon>
        <taxon>Lachnellula</taxon>
    </lineage>
</organism>
<sequence>MASGYDRALSGQLNVFKLRTSANHHKAPMDTFFQVEYALEAVKRGTCAVGVKGADIVVLGCEKRSAMKLQDTRITPSKIGLVDTHVCLAFAGLNADARILVDKARLEAQSHRLTVEDPVSIEYITKYVAGVQQRYTQSGGVRPFGISTLIVGFDPNDKTPRLYQTEPSGIYSAWKANAIGRSSKTVREFLERNHKDDMDREATLKLTIKSLLEVVQTGAKNIEIAIMAPGKTVEMLPVEDIEAYVKAIEQEKVEEAAKKKSGRTPGTGNAAILTRGPDDASGA</sequence>
<dbReference type="GO" id="GO:0051603">
    <property type="term" value="P:proteolysis involved in protein catabolic process"/>
    <property type="evidence" value="ECO:0007669"/>
    <property type="project" value="InterPro"/>
</dbReference>
<dbReference type="InterPro" id="IPR016050">
    <property type="entry name" value="Proteasome_bsu_CS"/>
</dbReference>
<dbReference type="PROSITE" id="PS51475">
    <property type="entry name" value="PROTEASOME_ALPHA_2"/>
    <property type="match status" value="1"/>
</dbReference>
<dbReference type="OrthoDB" id="431557at2759"/>
<dbReference type="PANTHER" id="PTHR11599">
    <property type="entry name" value="PROTEASOME SUBUNIT ALPHA/BETA"/>
    <property type="match status" value="1"/>
</dbReference>
<dbReference type="GO" id="GO:0005634">
    <property type="term" value="C:nucleus"/>
    <property type="evidence" value="ECO:0007669"/>
    <property type="project" value="UniProtKB-SubCell"/>
</dbReference>
<evidence type="ECO:0000313" key="8">
    <source>
        <dbReference type="Proteomes" id="UP000462212"/>
    </source>
</evidence>
<comment type="subcellular location">
    <subcellularLocation>
        <location evidence="5">Cytoplasm</location>
    </subcellularLocation>
    <subcellularLocation>
        <location evidence="5">Nucleus</location>
    </subcellularLocation>
</comment>
<evidence type="ECO:0000256" key="4">
    <source>
        <dbReference type="PROSITE-ProRule" id="PRU00808"/>
    </source>
</evidence>
<dbReference type="PROSITE" id="PS00854">
    <property type="entry name" value="PROTEASOME_BETA_1"/>
    <property type="match status" value="1"/>
</dbReference>
<dbReference type="GO" id="GO:0005737">
    <property type="term" value="C:cytoplasm"/>
    <property type="evidence" value="ECO:0007669"/>
    <property type="project" value="UniProtKB-SubCell"/>
</dbReference>
<dbReference type="NCBIfam" id="NF003075">
    <property type="entry name" value="PRK03996.1"/>
    <property type="match status" value="1"/>
</dbReference>
<comment type="function">
    <text evidence="5">Component of the proteasome, a multicatalytic proteinase complex which is characterized by its ability to cleave peptides with Arg, Phe, Tyr, Leu, and Glu adjacent to the leaving group at neutral or slightly basic pH. The proteasome has an ATP-dependent proteolytic activity.</text>
</comment>
<dbReference type="CDD" id="cd03755">
    <property type="entry name" value="proteasome_alpha_type_7"/>
    <property type="match status" value="1"/>
</dbReference>
<proteinExistence type="inferred from homology"/>
<dbReference type="InterPro" id="IPR001353">
    <property type="entry name" value="Proteasome_sua/b"/>
</dbReference>
<evidence type="ECO:0000313" key="7">
    <source>
        <dbReference type="EMBL" id="TVY33640.1"/>
    </source>
</evidence>
<keyword evidence="8" id="KW-1185">Reference proteome</keyword>
<comment type="similarity">
    <text evidence="4">Belongs to the peptidase T1A family.</text>
</comment>
<protein>
    <recommendedName>
        <fullName evidence="5">Proteasome subunit beta</fullName>
    </recommendedName>
</protein>
<dbReference type="Gene3D" id="3.60.20.10">
    <property type="entry name" value="Glutamine Phosphoribosylpyrophosphate, subunit 1, domain 1"/>
    <property type="match status" value="1"/>
</dbReference>
<dbReference type="Proteomes" id="UP000462212">
    <property type="component" value="Unassembled WGS sequence"/>
</dbReference>
<dbReference type="EMBL" id="QGMJ01000765">
    <property type="protein sequence ID" value="TVY33640.1"/>
    <property type="molecule type" value="Genomic_DNA"/>
</dbReference>
<reference evidence="7 8" key="1">
    <citation type="submission" date="2018-05" db="EMBL/GenBank/DDBJ databases">
        <title>Genome sequencing and assembly of the regulated plant pathogen Lachnellula willkommii and related sister species for the development of diagnostic species identification markers.</title>
        <authorList>
            <person name="Giroux E."/>
            <person name="Bilodeau G."/>
        </authorList>
    </citation>
    <scope>NUCLEOTIDE SEQUENCE [LARGE SCALE GENOMIC DNA]</scope>
    <source>
        <strain evidence="7 8">CBS 197.66</strain>
    </source>
</reference>
<dbReference type="InterPro" id="IPR050115">
    <property type="entry name" value="Proteasome_alpha"/>
</dbReference>
<keyword evidence="1 5" id="KW-0963">Cytoplasm</keyword>
<comment type="subunit">
    <text evidence="5">Component of the proteasome complex.</text>
</comment>
<dbReference type="InterPro" id="IPR023332">
    <property type="entry name" value="Proteasome_alpha-type"/>
</dbReference>